<protein>
    <submittedName>
        <fullName evidence="2">Uncharacterized protein</fullName>
    </submittedName>
</protein>
<organism evidence="2 3">
    <name type="scientific">Vanrija albida</name>
    <dbReference type="NCBI Taxonomy" id="181172"/>
    <lineage>
        <taxon>Eukaryota</taxon>
        <taxon>Fungi</taxon>
        <taxon>Dikarya</taxon>
        <taxon>Basidiomycota</taxon>
        <taxon>Agaricomycotina</taxon>
        <taxon>Tremellomycetes</taxon>
        <taxon>Trichosporonales</taxon>
        <taxon>Trichosporonaceae</taxon>
        <taxon>Vanrija</taxon>
    </lineage>
</organism>
<comment type="caution">
    <text evidence="2">The sequence shown here is derived from an EMBL/GenBank/DDBJ whole genome shotgun (WGS) entry which is preliminary data.</text>
</comment>
<sequence length="815" mass="89623">MKSSSSGSTSGRNQSPLPDWVSYPDSWYAQRAAAHKARAWRCSQEALPFVCRALEDRKADPVPGELFKFPFDIKFPFGTVDRGHAASRRRPSSGVRPTLGAAESVGVIDVLINRLGSDNTLKVLEHLSAYDTSILFRVCRSDNKAIHALIRDHSPLGLKMRQDFFNIAPIDLSAYVPAVRHAVTTTLQKSPRDELDALVATQESLLFVKPAEIDILPAPRSKVLGLEQGFLVLSHSPPGVTSSSQGERDFLMETISIIQVARPGPIGESPFGPQAKIVDGKWTWRWMLSRPIPLFNAASRVAISMEKNVLAFVRQHTSNFTVSFLSLLPEKRGGFWPEYDSTPPFHPSARESVLPLVQDTVWQGQPPSITIKLGANWVIGVLVTIRISGPGRRQATLFHENFNWKTGHSMGGLAPLPEIRILDFAYLGEDKVMVFIHSLQTPETRLEVWKFRASGSPKGMGMCIFPGIGGTLPHKISLVPLVRFELEFGLPAGFQGDGLLELQRLRHSETVGIFGLRAVNAPGHQMIRGASFKLSFVDFWTTVINDAHLHNPKPANAYFRPANGFTQDSLSSARRWADSIWPLVFGWPVFKYYVSWYGTSHIGRPCPNGTWALHLEPSPGPESVPILKVLSYNSAFTQLFQEAGANATNRRGGLVPPFRVFNKGITGPRNQTDEVPRLPDWVGASLPNAKHRDYGNRVGYSDRDDPNLTDDPGWPLPLSFIGGEMRLPVDPIGTRSTILKFDGRQVVIAREPTNGNHNSGAGSILVLTFGADTSGVKPTKAAVDADDDPAAQEEVPNESAEDDSDDDTVRAPSPM</sequence>
<keyword evidence="3" id="KW-1185">Reference proteome</keyword>
<dbReference type="Proteomes" id="UP001565368">
    <property type="component" value="Unassembled WGS sequence"/>
</dbReference>
<feature type="compositionally biased region" description="Acidic residues" evidence="1">
    <location>
        <begin position="784"/>
        <end position="806"/>
    </location>
</feature>
<dbReference type="GeneID" id="95983615"/>
<dbReference type="EMBL" id="JBBXJM010000002">
    <property type="protein sequence ID" value="KAL1411608.1"/>
    <property type="molecule type" value="Genomic_DNA"/>
</dbReference>
<reference evidence="2 3" key="1">
    <citation type="submission" date="2023-08" db="EMBL/GenBank/DDBJ databases">
        <title>Annotated Genome Sequence of Vanrija albida AlHP1.</title>
        <authorList>
            <person name="Herzog R."/>
        </authorList>
    </citation>
    <scope>NUCLEOTIDE SEQUENCE [LARGE SCALE GENOMIC DNA]</scope>
    <source>
        <strain evidence="2 3">AlHP1</strain>
    </source>
</reference>
<accession>A0ABR3QA63</accession>
<gene>
    <name evidence="2" type="ORF">Q8F55_002572</name>
</gene>
<proteinExistence type="predicted"/>
<evidence type="ECO:0000313" key="2">
    <source>
        <dbReference type="EMBL" id="KAL1411608.1"/>
    </source>
</evidence>
<evidence type="ECO:0000313" key="3">
    <source>
        <dbReference type="Proteomes" id="UP001565368"/>
    </source>
</evidence>
<evidence type="ECO:0000256" key="1">
    <source>
        <dbReference type="SAM" id="MobiDB-lite"/>
    </source>
</evidence>
<name>A0ABR3QA63_9TREE</name>
<feature type="region of interest" description="Disordered" evidence="1">
    <location>
        <begin position="775"/>
        <end position="815"/>
    </location>
</feature>
<dbReference type="RefSeq" id="XP_069211552.1">
    <property type="nucleotide sequence ID" value="XM_069351166.1"/>
</dbReference>